<evidence type="ECO:0000256" key="1">
    <source>
        <dbReference type="SAM" id="MobiDB-lite"/>
    </source>
</evidence>
<feature type="compositionally biased region" description="Basic and acidic residues" evidence="1">
    <location>
        <begin position="122"/>
        <end position="137"/>
    </location>
</feature>
<feature type="compositionally biased region" description="Basic and acidic residues" evidence="1">
    <location>
        <begin position="1"/>
        <end position="32"/>
    </location>
</feature>
<protein>
    <submittedName>
        <fullName evidence="2">ST6-66</fullName>
    </submittedName>
</protein>
<feature type="region of interest" description="Disordered" evidence="1">
    <location>
        <begin position="1"/>
        <end position="39"/>
    </location>
</feature>
<dbReference type="EMBL" id="EU714068">
    <property type="protein sequence ID" value="ACF23022.1"/>
    <property type="molecule type" value="mRNA"/>
</dbReference>
<feature type="region of interest" description="Disordered" evidence="1">
    <location>
        <begin position="104"/>
        <end position="137"/>
    </location>
</feature>
<dbReference type="InterPro" id="IPR040294">
    <property type="entry name" value="Nodulin-rel_1/2"/>
</dbReference>
<accession>B4YYA5</accession>
<dbReference type="PANTHER" id="PTHR35098:SF1">
    <property type="entry name" value="NODULIN-RELATED PROTEIN 2"/>
    <property type="match status" value="1"/>
</dbReference>
<dbReference type="GO" id="GO:0009408">
    <property type="term" value="P:response to heat"/>
    <property type="evidence" value="ECO:0007669"/>
    <property type="project" value="InterPro"/>
</dbReference>
<sequence length="177" mass="18641">MNFISDQEKKLSNPKTAEPEHIKPVEGTETTKKPASSAEVWAGAKIVPKAAQAAARNESDKLDKGKVAGASVDILNAAEKYGKLDEKSGVGQYLEKAEKFLNEYESTHSTSGAGAPPPAAASHDDPAAASHEEPAAKKAIEKSGGGLGGYAKMAQGFMKGFVIFICSFIHARNNKIK</sequence>
<reference evidence="2" key="1">
    <citation type="journal article" date="2008" name="Plant J.">
        <title>Functional gene-mining for salt-tolerance genes with the power of Arabidopsis.</title>
        <authorList>
            <person name="Du J."/>
            <person name="Huang Y.P."/>
            <person name="Xi J."/>
            <person name="Cao M.J."/>
            <person name="Ni W.S."/>
            <person name="Chen X."/>
            <person name="Zhu J.K."/>
            <person name="Oliver D.J."/>
            <person name="Xiang C.B."/>
        </authorList>
    </citation>
    <scope>NUCLEOTIDE SEQUENCE</scope>
</reference>
<organism evidence="2">
    <name type="scientific">Eutrema halophilum</name>
    <name type="common">Salt cress</name>
    <name type="synonym">Sisymbrium halophilum</name>
    <dbReference type="NCBI Taxonomy" id="98038"/>
    <lineage>
        <taxon>Eukaryota</taxon>
        <taxon>Viridiplantae</taxon>
        <taxon>Streptophyta</taxon>
        <taxon>Embryophyta</taxon>
        <taxon>Tracheophyta</taxon>
        <taxon>Spermatophyta</taxon>
        <taxon>Magnoliopsida</taxon>
        <taxon>eudicotyledons</taxon>
        <taxon>Gunneridae</taxon>
        <taxon>Pentapetalae</taxon>
        <taxon>rosids</taxon>
        <taxon>malvids</taxon>
        <taxon>Brassicales</taxon>
        <taxon>Brassicaceae</taxon>
        <taxon>Eutremeae</taxon>
        <taxon>Eutrema</taxon>
    </lineage>
</organism>
<evidence type="ECO:0000313" key="2">
    <source>
        <dbReference type="EMBL" id="ACF23022.1"/>
    </source>
</evidence>
<dbReference type="AlphaFoldDB" id="B4YYA5"/>
<proteinExistence type="evidence at transcript level"/>
<dbReference type="GO" id="GO:0010115">
    <property type="term" value="P:regulation of abscisic acid biosynthetic process"/>
    <property type="evidence" value="ECO:0007669"/>
    <property type="project" value="InterPro"/>
</dbReference>
<dbReference type="PANTHER" id="PTHR35098">
    <property type="entry name" value="EXPRESSED PROTEIN"/>
    <property type="match status" value="1"/>
</dbReference>
<name>B4YYA5_EUTHA</name>